<dbReference type="Proteomes" id="UP001607302">
    <property type="component" value="Unassembled WGS sequence"/>
</dbReference>
<protein>
    <submittedName>
        <fullName evidence="2">Uncharacterized protein</fullName>
    </submittedName>
</protein>
<feature type="compositionally biased region" description="Basic and acidic residues" evidence="1">
    <location>
        <begin position="27"/>
        <end position="45"/>
    </location>
</feature>
<reference evidence="2 3" key="1">
    <citation type="journal article" date="2024" name="Ann. Entomol. Soc. Am.">
        <title>Genomic analyses of the southern and eastern yellowjacket wasps (Hymenoptera: Vespidae) reveal evolutionary signatures of social life.</title>
        <authorList>
            <person name="Catto M.A."/>
            <person name="Caine P.B."/>
            <person name="Orr S.E."/>
            <person name="Hunt B.G."/>
            <person name="Goodisman M.A.D."/>
        </authorList>
    </citation>
    <scope>NUCLEOTIDE SEQUENCE [LARGE SCALE GENOMIC DNA]</scope>
    <source>
        <strain evidence="2">233</strain>
        <tissue evidence="2">Head and thorax</tissue>
    </source>
</reference>
<evidence type="ECO:0000313" key="2">
    <source>
        <dbReference type="EMBL" id="KAL2713073.1"/>
    </source>
</evidence>
<evidence type="ECO:0000256" key="1">
    <source>
        <dbReference type="SAM" id="MobiDB-lite"/>
    </source>
</evidence>
<dbReference type="EMBL" id="JAUDFV010000161">
    <property type="protein sequence ID" value="KAL2713073.1"/>
    <property type="molecule type" value="Genomic_DNA"/>
</dbReference>
<keyword evidence="3" id="KW-1185">Reference proteome</keyword>
<comment type="caution">
    <text evidence="2">The sequence shown here is derived from an EMBL/GenBank/DDBJ whole genome shotgun (WGS) entry which is preliminary data.</text>
</comment>
<name>A0ABD1ZXH0_VESSQ</name>
<feature type="compositionally biased region" description="Basic and acidic residues" evidence="1">
    <location>
        <begin position="1"/>
        <end position="17"/>
    </location>
</feature>
<feature type="region of interest" description="Disordered" evidence="1">
    <location>
        <begin position="1"/>
        <end position="61"/>
    </location>
</feature>
<feature type="compositionally biased region" description="Basic and acidic residues" evidence="1">
    <location>
        <begin position="52"/>
        <end position="61"/>
    </location>
</feature>
<proteinExistence type="predicted"/>
<evidence type="ECO:0000313" key="3">
    <source>
        <dbReference type="Proteomes" id="UP001607302"/>
    </source>
</evidence>
<organism evidence="2 3">
    <name type="scientific">Vespula squamosa</name>
    <name type="common">Southern yellow jacket</name>
    <name type="synonym">Wasp</name>
    <dbReference type="NCBI Taxonomy" id="30214"/>
    <lineage>
        <taxon>Eukaryota</taxon>
        <taxon>Metazoa</taxon>
        <taxon>Ecdysozoa</taxon>
        <taxon>Arthropoda</taxon>
        <taxon>Hexapoda</taxon>
        <taxon>Insecta</taxon>
        <taxon>Pterygota</taxon>
        <taxon>Neoptera</taxon>
        <taxon>Endopterygota</taxon>
        <taxon>Hymenoptera</taxon>
        <taxon>Apocrita</taxon>
        <taxon>Aculeata</taxon>
        <taxon>Vespoidea</taxon>
        <taxon>Vespidae</taxon>
        <taxon>Vespinae</taxon>
        <taxon>Vespula</taxon>
    </lineage>
</organism>
<sequence length="131" mass="14768">MVSVERNSRNDFLDTHRVGACASTSSDQERGREREGERERTRDGRSNQIIDTRGRKAEKRPVVRPVPIETTRSCEVGKAHFNVPCAIRQSHLRLDAGVNCVTLEFERIKGKFPVGMHTYVIDMPDGGFQVG</sequence>
<gene>
    <name evidence="2" type="ORF">V1478_017266</name>
</gene>
<accession>A0ABD1ZXH0</accession>
<dbReference type="AlphaFoldDB" id="A0ABD1ZXH0"/>